<accession>A0A6G9AQE0</accession>
<evidence type="ECO:0000313" key="4">
    <source>
        <dbReference type="Proteomes" id="UP000501802"/>
    </source>
</evidence>
<feature type="domain" description="Cupin type-2" evidence="2">
    <location>
        <begin position="39"/>
        <end position="105"/>
    </location>
</feature>
<dbReference type="AlphaFoldDB" id="A0A6G9AQE0"/>
<evidence type="ECO:0000313" key="3">
    <source>
        <dbReference type="EMBL" id="QIP14433.1"/>
    </source>
</evidence>
<dbReference type="PANTHER" id="PTHR35848:SF9">
    <property type="entry name" value="SLL1358 PROTEIN"/>
    <property type="match status" value="1"/>
</dbReference>
<keyword evidence="1" id="KW-0479">Metal-binding</keyword>
<reference evidence="3 4" key="1">
    <citation type="submission" date="2020-03" db="EMBL/GenBank/DDBJ databases">
        <authorList>
            <person name="Kim M.K."/>
        </authorList>
    </citation>
    <scope>NUCLEOTIDE SEQUENCE [LARGE SCALE GENOMIC DNA]</scope>
    <source>
        <strain evidence="3 4">BT328</strain>
    </source>
</reference>
<dbReference type="InterPro" id="IPR014710">
    <property type="entry name" value="RmlC-like_jellyroll"/>
</dbReference>
<dbReference type="EMBL" id="CP050063">
    <property type="protein sequence ID" value="QIP14433.1"/>
    <property type="molecule type" value="Genomic_DNA"/>
</dbReference>
<dbReference type="GO" id="GO:0046872">
    <property type="term" value="F:metal ion binding"/>
    <property type="evidence" value="ECO:0007669"/>
    <property type="project" value="UniProtKB-KW"/>
</dbReference>
<name>A0A6G9AQE0_9BACT</name>
<dbReference type="SUPFAM" id="SSF51182">
    <property type="entry name" value="RmlC-like cupins"/>
    <property type="match status" value="1"/>
</dbReference>
<dbReference type="KEGG" id="spib:G8759_18320"/>
<dbReference type="InterPro" id="IPR051610">
    <property type="entry name" value="GPI/OXD"/>
</dbReference>
<dbReference type="InterPro" id="IPR013096">
    <property type="entry name" value="Cupin_2"/>
</dbReference>
<organism evidence="3 4">
    <name type="scientific">Spirosoma aureum</name>
    <dbReference type="NCBI Taxonomy" id="2692134"/>
    <lineage>
        <taxon>Bacteria</taxon>
        <taxon>Pseudomonadati</taxon>
        <taxon>Bacteroidota</taxon>
        <taxon>Cytophagia</taxon>
        <taxon>Cytophagales</taxon>
        <taxon>Cytophagaceae</taxon>
        <taxon>Spirosoma</taxon>
    </lineage>
</organism>
<dbReference type="PANTHER" id="PTHR35848">
    <property type="entry name" value="OXALATE-BINDING PROTEIN"/>
    <property type="match status" value="1"/>
</dbReference>
<evidence type="ECO:0000256" key="1">
    <source>
        <dbReference type="ARBA" id="ARBA00022723"/>
    </source>
</evidence>
<sequence length="119" mass="13518">MRKKSVKTVSVNNAEHYVWGDNCDGWHLVKSDSLSIIQERMPPGTSEVKHFHRKARQFFFILSGEATMEIGNETTRLKAHEGVEILPLVAHQMRNDSSNDLVFTVTSMPKSHGDRVIVE</sequence>
<gene>
    <name evidence="3" type="ORF">G8759_18320</name>
</gene>
<dbReference type="InterPro" id="IPR011051">
    <property type="entry name" value="RmlC_Cupin_sf"/>
</dbReference>
<evidence type="ECO:0000259" key="2">
    <source>
        <dbReference type="Pfam" id="PF07883"/>
    </source>
</evidence>
<dbReference type="Gene3D" id="2.60.120.10">
    <property type="entry name" value="Jelly Rolls"/>
    <property type="match status" value="1"/>
</dbReference>
<dbReference type="Proteomes" id="UP000501802">
    <property type="component" value="Chromosome"/>
</dbReference>
<keyword evidence="4" id="KW-1185">Reference proteome</keyword>
<protein>
    <submittedName>
        <fullName evidence="3">Cupin domain-containing protein</fullName>
    </submittedName>
</protein>
<dbReference type="Pfam" id="PF07883">
    <property type="entry name" value="Cupin_2"/>
    <property type="match status" value="1"/>
</dbReference>
<proteinExistence type="predicted"/>
<dbReference type="RefSeq" id="WP_167210489.1">
    <property type="nucleotide sequence ID" value="NZ_CP050063.1"/>
</dbReference>